<keyword evidence="2" id="KW-0808">Transferase</keyword>
<comment type="similarity">
    <text evidence="6">Belongs to the protein kinase superfamily. CK1 Ser/Thr protein kinase family.</text>
</comment>
<keyword evidence="9" id="KW-1185">Reference proteome</keyword>
<feature type="domain" description="Protein kinase" evidence="8">
    <location>
        <begin position="25"/>
        <end position="290"/>
    </location>
</feature>
<accession>A0AAF3FEQ8</accession>
<evidence type="ECO:0000256" key="5">
    <source>
        <dbReference type="ARBA" id="ARBA00022840"/>
    </source>
</evidence>
<dbReference type="GO" id="GO:0004674">
    <property type="term" value="F:protein serine/threonine kinase activity"/>
    <property type="evidence" value="ECO:0007669"/>
    <property type="project" value="UniProtKB-KW"/>
</dbReference>
<evidence type="ECO:0000256" key="1">
    <source>
        <dbReference type="ARBA" id="ARBA00022527"/>
    </source>
</evidence>
<dbReference type="AlphaFoldDB" id="A0AAF3FEQ8"/>
<evidence type="ECO:0000259" key="8">
    <source>
        <dbReference type="PROSITE" id="PS50011"/>
    </source>
</evidence>
<evidence type="ECO:0000256" key="7">
    <source>
        <dbReference type="SAM" id="MobiDB-lite"/>
    </source>
</evidence>
<evidence type="ECO:0000313" key="9">
    <source>
        <dbReference type="Proteomes" id="UP000887575"/>
    </source>
</evidence>
<dbReference type="InterPro" id="IPR050235">
    <property type="entry name" value="CK1_Ser-Thr_kinase"/>
</dbReference>
<keyword evidence="4" id="KW-0418">Kinase</keyword>
<dbReference type="InterPro" id="IPR000719">
    <property type="entry name" value="Prot_kinase_dom"/>
</dbReference>
<dbReference type="InterPro" id="IPR011009">
    <property type="entry name" value="Kinase-like_dom_sf"/>
</dbReference>
<dbReference type="Gene3D" id="1.10.510.10">
    <property type="entry name" value="Transferase(Phosphotransferase) domain 1"/>
    <property type="match status" value="1"/>
</dbReference>
<dbReference type="WBParaSite" id="MBELARI_LOCUS5509">
    <property type="protein sequence ID" value="MBELARI_LOCUS5509"/>
    <property type="gene ID" value="MBELARI_LOCUS5509"/>
</dbReference>
<feature type="compositionally biased region" description="Acidic residues" evidence="7">
    <location>
        <begin position="386"/>
        <end position="400"/>
    </location>
</feature>
<dbReference type="Proteomes" id="UP000887575">
    <property type="component" value="Unassembled WGS sequence"/>
</dbReference>
<dbReference type="PROSITE" id="PS50011">
    <property type="entry name" value="PROTEIN_KINASE_DOM"/>
    <property type="match status" value="1"/>
</dbReference>
<dbReference type="PANTHER" id="PTHR11909">
    <property type="entry name" value="CASEIN KINASE-RELATED"/>
    <property type="match status" value="1"/>
</dbReference>
<sequence length="416" mass="47201">MSHGIECNEFGNVALKTGYVVGKRYVVMSRLGEGGCGTVYKVFDLKTNKKLALKAEANCIEGGSVLKLEAQILRKLIGKPQFPQMKWAGKREKFSYVVMTLLGDSLSYLLRLHGSKINSISTQIRLGVQLLHALKTLHDIGVVHRDIKPGNLAMGHPDSPESMHTLYVLDFGLAREFMLQTNGRWEFRRRRNDCLFRGTSRYCSLNVHEKGDQCRADDLWSMMYMLAEMRRALPWRKLQEKADVQRCKINTTDAVLFMNSPSKLSRITSHLRTLGYYNRPDYGLIYEVFLEIMKEEKIKMDELYDWEDYVQQRDAAHKKRQKLPSKKSQAAQSAEPVHSPGEGIRKQASQTSLKSAEPVNPSAEATNDPTLVTAAKSRSDEKGVGEEEINILETQDDPESWGDFPADDFYTNPTGL</sequence>
<evidence type="ECO:0000256" key="4">
    <source>
        <dbReference type="ARBA" id="ARBA00022777"/>
    </source>
</evidence>
<protein>
    <submittedName>
        <fullName evidence="10">Protein kinase domain-containing protein</fullName>
    </submittedName>
</protein>
<keyword evidence="1" id="KW-0723">Serine/threonine-protein kinase</keyword>
<reference evidence="10" key="1">
    <citation type="submission" date="2024-02" db="UniProtKB">
        <authorList>
            <consortium name="WormBaseParasite"/>
        </authorList>
    </citation>
    <scope>IDENTIFICATION</scope>
</reference>
<dbReference type="SUPFAM" id="SSF56112">
    <property type="entry name" value="Protein kinase-like (PK-like)"/>
    <property type="match status" value="1"/>
</dbReference>
<evidence type="ECO:0000313" key="10">
    <source>
        <dbReference type="WBParaSite" id="MBELARI_LOCUS5509"/>
    </source>
</evidence>
<proteinExistence type="inferred from homology"/>
<dbReference type="Pfam" id="PF00069">
    <property type="entry name" value="Pkinase"/>
    <property type="match status" value="1"/>
</dbReference>
<dbReference type="SMART" id="SM00220">
    <property type="entry name" value="S_TKc"/>
    <property type="match status" value="1"/>
</dbReference>
<evidence type="ECO:0000256" key="3">
    <source>
        <dbReference type="ARBA" id="ARBA00022741"/>
    </source>
</evidence>
<dbReference type="FunFam" id="3.30.200.20:FF:000358">
    <property type="entry name" value="Tau tubulin kinase 2b"/>
    <property type="match status" value="1"/>
</dbReference>
<evidence type="ECO:0000256" key="2">
    <source>
        <dbReference type="ARBA" id="ARBA00022679"/>
    </source>
</evidence>
<feature type="region of interest" description="Disordered" evidence="7">
    <location>
        <begin position="317"/>
        <end position="416"/>
    </location>
</feature>
<keyword evidence="5" id="KW-0067">ATP-binding</keyword>
<dbReference type="GO" id="GO:0015630">
    <property type="term" value="C:microtubule cytoskeleton"/>
    <property type="evidence" value="ECO:0007669"/>
    <property type="project" value="UniProtKB-ARBA"/>
</dbReference>
<name>A0AAF3FEQ8_9BILA</name>
<keyword evidence="3" id="KW-0547">Nucleotide-binding</keyword>
<dbReference type="GO" id="GO:0005524">
    <property type="term" value="F:ATP binding"/>
    <property type="evidence" value="ECO:0007669"/>
    <property type="project" value="UniProtKB-KW"/>
</dbReference>
<organism evidence="9 10">
    <name type="scientific">Mesorhabditis belari</name>
    <dbReference type="NCBI Taxonomy" id="2138241"/>
    <lineage>
        <taxon>Eukaryota</taxon>
        <taxon>Metazoa</taxon>
        <taxon>Ecdysozoa</taxon>
        <taxon>Nematoda</taxon>
        <taxon>Chromadorea</taxon>
        <taxon>Rhabditida</taxon>
        <taxon>Rhabditina</taxon>
        <taxon>Rhabditomorpha</taxon>
        <taxon>Rhabditoidea</taxon>
        <taxon>Rhabditidae</taxon>
        <taxon>Mesorhabditinae</taxon>
        <taxon>Mesorhabditis</taxon>
    </lineage>
</organism>
<evidence type="ECO:0000256" key="6">
    <source>
        <dbReference type="ARBA" id="ARBA00061588"/>
    </source>
</evidence>